<keyword evidence="3" id="KW-1185">Reference proteome</keyword>
<comment type="caution">
    <text evidence="2">The sequence shown here is derived from an EMBL/GenBank/DDBJ whole genome shotgun (WGS) entry which is preliminary data.</text>
</comment>
<gene>
    <name evidence="2" type="ORF">IW261DRAFT_1370367</name>
    <name evidence="1" type="ORF">IW261DRAFT_1611470</name>
</gene>
<proteinExistence type="predicted"/>
<dbReference type="EMBL" id="JAUEPR010000038">
    <property type="protein sequence ID" value="KAK0472800.1"/>
    <property type="molecule type" value="Genomic_DNA"/>
</dbReference>
<protein>
    <recommendedName>
        <fullName evidence="4">F-box domain-containing protein</fullName>
    </recommendedName>
</protein>
<evidence type="ECO:0000313" key="2">
    <source>
        <dbReference type="EMBL" id="KAK0473471.1"/>
    </source>
</evidence>
<dbReference type="EMBL" id="JAUEPR010000033">
    <property type="protein sequence ID" value="KAK0473471.1"/>
    <property type="molecule type" value="Genomic_DNA"/>
</dbReference>
<organism evidence="2 3">
    <name type="scientific">Armillaria novae-zelandiae</name>
    <dbReference type="NCBI Taxonomy" id="153914"/>
    <lineage>
        <taxon>Eukaryota</taxon>
        <taxon>Fungi</taxon>
        <taxon>Dikarya</taxon>
        <taxon>Basidiomycota</taxon>
        <taxon>Agaricomycotina</taxon>
        <taxon>Agaricomycetes</taxon>
        <taxon>Agaricomycetidae</taxon>
        <taxon>Agaricales</taxon>
        <taxon>Marasmiineae</taxon>
        <taxon>Physalacriaceae</taxon>
        <taxon>Armillaria</taxon>
    </lineage>
</organism>
<reference evidence="2" key="1">
    <citation type="submission" date="2023-06" db="EMBL/GenBank/DDBJ databases">
        <authorList>
            <consortium name="Lawrence Berkeley National Laboratory"/>
            <person name="Ahrendt S."/>
            <person name="Sahu N."/>
            <person name="Indic B."/>
            <person name="Wong-Bajracharya J."/>
            <person name="Merenyi Z."/>
            <person name="Ke H.-M."/>
            <person name="Monk M."/>
            <person name="Kocsube S."/>
            <person name="Drula E."/>
            <person name="Lipzen A."/>
            <person name="Balint B."/>
            <person name="Henrissat B."/>
            <person name="Andreopoulos B."/>
            <person name="Martin F.M."/>
            <person name="Harder C.B."/>
            <person name="Rigling D."/>
            <person name="Ford K.L."/>
            <person name="Foster G.D."/>
            <person name="Pangilinan J."/>
            <person name="Papanicolaou A."/>
            <person name="Barry K."/>
            <person name="LaButti K."/>
            <person name="Viragh M."/>
            <person name="Koriabine M."/>
            <person name="Yan M."/>
            <person name="Riley R."/>
            <person name="Champramary S."/>
            <person name="Plett K.L."/>
            <person name="Tsai I.J."/>
            <person name="Slot J."/>
            <person name="Sipos G."/>
            <person name="Plett J."/>
            <person name="Nagy L.G."/>
            <person name="Grigoriev I.V."/>
        </authorList>
    </citation>
    <scope>NUCLEOTIDE SEQUENCE</scope>
    <source>
        <strain evidence="2">ICMP 16352</strain>
    </source>
</reference>
<evidence type="ECO:0000313" key="1">
    <source>
        <dbReference type="EMBL" id="KAK0472800.1"/>
    </source>
</evidence>
<accession>A0AA39T9D4</accession>
<name>A0AA39T9D4_9AGAR</name>
<dbReference type="AlphaFoldDB" id="A0AA39T9D4"/>
<sequence length="345" mass="38649">MLTNATSGLACLPTELLLEVISHFPSPPLKASMFYCLTVGGGELTERSAVLVSLSQTCKAYRQIFLPMLWEKLEAFQCTDPNVEVHPELPEWQQKVTGAIVRQLETVTIRDPALANHVQSISFTLTESAQGLYPWIAKCLPLLPRLTTVQIFGLEFKGSENALREAFKDVFIPSVQTLAIPNSAHVIFPSFPNVLNIMCNSFYESSREDFLNRVIGHYPNAHCVHLCGLLLSPLLEMMIHRLPNLREIGPIALYTGINELPLQLLGRLHNLRLVKLTLVPRDYGYSDRWDVWSISPCVMTVIDTLRQIPAGAKEVKKLIINSTFTDQIEVYVGQGTERLASLQPI</sequence>
<evidence type="ECO:0008006" key="4">
    <source>
        <dbReference type="Google" id="ProtNLM"/>
    </source>
</evidence>
<dbReference type="Proteomes" id="UP001175227">
    <property type="component" value="Unassembled WGS sequence"/>
</dbReference>
<evidence type="ECO:0000313" key="3">
    <source>
        <dbReference type="Proteomes" id="UP001175227"/>
    </source>
</evidence>